<dbReference type="AlphaFoldDB" id="A0A172T528"/>
<dbReference type="CDD" id="cd02222">
    <property type="entry name" value="cupin_TM1459-like"/>
    <property type="match status" value="1"/>
</dbReference>
<dbReference type="PATRIC" id="fig|93466.3.peg.1885"/>
<evidence type="ECO:0000313" key="4">
    <source>
        <dbReference type="Proteomes" id="UP000077096"/>
    </source>
</evidence>
<protein>
    <submittedName>
        <fullName evidence="2 3">Cupin</fullName>
    </submittedName>
</protein>
<dbReference type="PANTHER" id="PTHR37694">
    <property type="entry name" value="SLR8022 PROTEIN"/>
    <property type="match status" value="1"/>
</dbReference>
<dbReference type="Gene3D" id="2.60.120.10">
    <property type="entry name" value="Jelly Rolls"/>
    <property type="match status" value="1"/>
</dbReference>
<dbReference type="InterPro" id="IPR014710">
    <property type="entry name" value="RmlC-like_jellyroll"/>
</dbReference>
<evidence type="ECO:0000313" key="3">
    <source>
        <dbReference type="EMBL" id="HGQ77474.1"/>
    </source>
</evidence>
<dbReference type="Pfam" id="PF07883">
    <property type="entry name" value="Cupin_2"/>
    <property type="match status" value="1"/>
</dbReference>
<dbReference type="PANTHER" id="PTHR37694:SF1">
    <property type="entry name" value="SLR8022 PROTEIN"/>
    <property type="match status" value="1"/>
</dbReference>
<dbReference type="Proteomes" id="UP000077096">
    <property type="component" value="Chromosome"/>
</dbReference>
<evidence type="ECO:0000313" key="2">
    <source>
        <dbReference type="EMBL" id="ANE42046.1"/>
    </source>
</evidence>
<feature type="domain" description="Cupin type-2" evidence="1">
    <location>
        <begin position="38"/>
        <end position="105"/>
    </location>
</feature>
<proteinExistence type="predicted"/>
<name>A0A172T528_FERPE</name>
<evidence type="ECO:0000259" key="1">
    <source>
        <dbReference type="Pfam" id="PF07883"/>
    </source>
</evidence>
<accession>A0A172T528</accession>
<dbReference type="InterPro" id="IPR013096">
    <property type="entry name" value="Cupin_2"/>
</dbReference>
<reference evidence="3" key="2">
    <citation type="journal article" date="2020" name="mSystems">
        <title>Genome- and Community-Level Interaction Insights into Carbon Utilization and Element Cycling Functions of Hydrothermarchaeota in Hydrothermal Sediment.</title>
        <authorList>
            <person name="Zhou Z."/>
            <person name="Liu Y."/>
            <person name="Xu W."/>
            <person name="Pan J."/>
            <person name="Luo Z.H."/>
            <person name="Li M."/>
        </authorList>
    </citation>
    <scope>NUCLEOTIDE SEQUENCE [LARGE SCALE GENOMIC DNA]</scope>
    <source>
        <strain evidence="3">SpSt-640</strain>
    </source>
</reference>
<sequence length="112" mass="12594">MKIGSISEMQPLEIDGGKILKRVLIGPRDGAPNFVMRLFTLKPGASTPYHTHPWEHEIFVVDGELEVVSKNGRTRVSKGSFVFVEPNEEHQFHNFTDKETSFICVIPKEGGE</sequence>
<dbReference type="EMBL" id="CP011393">
    <property type="protein sequence ID" value="ANE42046.1"/>
    <property type="molecule type" value="Genomic_DNA"/>
</dbReference>
<dbReference type="EMBL" id="DTBH01000131">
    <property type="protein sequence ID" value="HGQ77474.1"/>
    <property type="molecule type" value="Genomic_DNA"/>
</dbReference>
<dbReference type="InterPro" id="IPR011051">
    <property type="entry name" value="RmlC_Cupin_sf"/>
</dbReference>
<organism evidence="2 4">
    <name type="scientific">Fervidobacterium pennivorans</name>
    <dbReference type="NCBI Taxonomy" id="93466"/>
    <lineage>
        <taxon>Bacteria</taxon>
        <taxon>Thermotogati</taxon>
        <taxon>Thermotogota</taxon>
        <taxon>Thermotogae</taxon>
        <taxon>Thermotogales</taxon>
        <taxon>Fervidobacteriaceae</taxon>
        <taxon>Fervidobacterium</taxon>
    </lineage>
</organism>
<dbReference type="OrthoDB" id="9791297at2"/>
<gene>
    <name evidence="3" type="ORF">ENU12_06160</name>
    <name evidence="2" type="ORF">JM64_09015</name>
</gene>
<dbReference type="KEGG" id="fng:JM64_09015"/>
<reference evidence="2 4" key="1">
    <citation type="submission" date="2014-08" db="EMBL/GenBank/DDBJ databases">
        <title>Fervidobacterium pennivorans DYC genome.</title>
        <authorList>
            <person name="Wushke S."/>
        </authorList>
    </citation>
    <scope>NUCLEOTIDE SEQUENCE [LARGE SCALE GENOMIC DNA]</scope>
    <source>
        <strain evidence="2 4">DYC</strain>
    </source>
</reference>
<dbReference type="SUPFAM" id="SSF51182">
    <property type="entry name" value="RmlC-like cupins"/>
    <property type="match status" value="1"/>
</dbReference>